<dbReference type="Pfam" id="PF11387">
    <property type="entry name" value="DUF2795"/>
    <property type="match status" value="1"/>
</dbReference>
<protein>
    <recommendedName>
        <fullName evidence="4">DUF2795 domain-containing protein</fullName>
    </recommendedName>
</protein>
<gene>
    <name evidence="2" type="ORF">NFRAN_2829</name>
</gene>
<evidence type="ECO:0000313" key="2">
    <source>
        <dbReference type="EMBL" id="VFJ15152.1"/>
    </source>
</evidence>
<dbReference type="Proteomes" id="UP000294299">
    <property type="component" value="Chromosome NFRAN"/>
</dbReference>
<feature type="region of interest" description="Disordered" evidence="1">
    <location>
        <begin position="1"/>
        <end position="34"/>
    </location>
</feature>
<dbReference type="GeneID" id="39421960"/>
<proteinExistence type="predicted"/>
<evidence type="ECO:0008006" key="4">
    <source>
        <dbReference type="Google" id="ProtNLM"/>
    </source>
</evidence>
<name>A0A484IGK8_9ARCH</name>
<dbReference type="EMBL" id="LR216287">
    <property type="protein sequence ID" value="VFJ15152.1"/>
    <property type="molecule type" value="Genomic_DNA"/>
</dbReference>
<evidence type="ECO:0000313" key="3">
    <source>
        <dbReference type="Proteomes" id="UP000294299"/>
    </source>
</evidence>
<evidence type="ECO:0000256" key="1">
    <source>
        <dbReference type="SAM" id="MobiDB-lite"/>
    </source>
</evidence>
<feature type="compositionally biased region" description="Polar residues" evidence="1">
    <location>
        <begin position="10"/>
        <end position="30"/>
    </location>
</feature>
<dbReference type="AlphaFoldDB" id="A0A484IGK8"/>
<dbReference type="InterPro" id="IPR021527">
    <property type="entry name" value="DUF2795"/>
</dbReference>
<dbReference type="OrthoDB" id="10399at2157"/>
<organism evidence="2 3">
    <name type="scientific">Candidatus Nitrosocosmicus franklandianus</name>
    <dbReference type="NCBI Taxonomy" id="1798806"/>
    <lineage>
        <taxon>Archaea</taxon>
        <taxon>Nitrososphaerota</taxon>
        <taxon>Nitrososphaeria</taxon>
        <taxon>Nitrososphaerales</taxon>
        <taxon>Nitrososphaeraceae</taxon>
        <taxon>Candidatus Nitrosocosmicus</taxon>
    </lineage>
</organism>
<accession>A0A484IGK8</accession>
<reference evidence="2 3" key="1">
    <citation type="submission" date="2019-02" db="EMBL/GenBank/DDBJ databases">
        <authorList>
            <person name="Lehtovirta-Morley E L."/>
        </authorList>
    </citation>
    <scope>NUCLEOTIDE SEQUENCE [LARGE SCALE GENOMIC DNA]</scope>
    <source>
        <strain evidence="2">NFRAN1</strain>
    </source>
</reference>
<dbReference type="RefSeq" id="WP_134485156.1">
    <property type="nucleotide sequence ID" value="NZ_LR216287.1"/>
</dbReference>
<keyword evidence="3" id="KW-1185">Reference proteome</keyword>
<sequence>MNQSKKEQIPESQGPESQTGKIINQQNVTEGQRKEVNVESYSGVSKLADILKDVSFPAPKSKILDYVVQSEDFDEKDSIISALNKLKDRTYNGVSDLTSSAGLVYR</sequence>
<dbReference type="KEGG" id="nfn:NFRAN_2829"/>